<protein>
    <submittedName>
        <fullName evidence="1">Uncharacterized protein</fullName>
    </submittedName>
</protein>
<proteinExistence type="predicted"/>
<evidence type="ECO:0000313" key="2">
    <source>
        <dbReference type="Proteomes" id="UP000306324"/>
    </source>
</evidence>
<dbReference type="AlphaFoldDB" id="A0A5S4EU47"/>
<evidence type="ECO:0000313" key="1">
    <source>
        <dbReference type="EMBL" id="TMQ78894.1"/>
    </source>
</evidence>
<organism evidence="1 2">
    <name type="scientific">Candidatus Accumulibacter phosphatis</name>
    <dbReference type="NCBI Taxonomy" id="327160"/>
    <lineage>
        <taxon>Bacteria</taxon>
        <taxon>Pseudomonadati</taxon>
        <taxon>Pseudomonadota</taxon>
        <taxon>Betaproteobacteria</taxon>
        <taxon>Candidatus Accumulibacter</taxon>
    </lineage>
</organism>
<sequence length="62" mass="6860">MDCWLRRLILTPILLSPLPVADISLQICRLRAAISHKMPVALVSMVGNPCRGRLTDAHSDHS</sequence>
<name>A0A5S4EU47_9PROT</name>
<keyword evidence="2" id="KW-1185">Reference proteome</keyword>
<accession>A0A5S4EU47</accession>
<dbReference type="EMBL" id="SWAD01000001">
    <property type="protein sequence ID" value="TMQ78894.1"/>
    <property type="molecule type" value="Genomic_DNA"/>
</dbReference>
<comment type="caution">
    <text evidence="1">The sequence shown here is derived from an EMBL/GenBank/DDBJ whole genome shotgun (WGS) entry which is preliminary data.</text>
</comment>
<dbReference type="Proteomes" id="UP000306324">
    <property type="component" value="Unassembled WGS sequence"/>
</dbReference>
<gene>
    <name evidence="1" type="ORF">ACCUM_0491</name>
</gene>
<reference evidence="1 2" key="1">
    <citation type="submission" date="2019-04" db="EMBL/GenBank/DDBJ databases">
        <title>A novel phosphate-accumulating bacterium identified in bioreactor for phosphate removal from wastewater.</title>
        <authorList>
            <person name="Kotlyarov R.Y."/>
            <person name="Beletsky A.V."/>
            <person name="Kallistova A.Y."/>
            <person name="Dorofeev A.G."/>
            <person name="Nikolaev Y.Y."/>
            <person name="Pimenov N.V."/>
            <person name="Ravin N.V."/>
            <person name="Mardanov A.V."/>
        </authorList>
    </citation>
    <scope>NUCLEOTIDE SEQUENCE [LARGE SCALE GENOMIC DNA]</scope>
    <source>
        <strain evidence="1 2">Bin19</strain>
    </source>
</reference>